<dbReference type="InterPro" id="IPR035901">
    <property type="entry name" value="GIY-YIG_endonuc_sf"/>
</dbReference>
<feature type="compositionally biased region" description="Basic and acidic residues" evidence="1">
    <location>
        <begin position="119"/>
        <end position="129"/>
    </location>
</feature>
<reference evidence="2 3" key="1">
    <citation type="submission" date="2022-11" db="EMBL/GenBank/DDBJ databases">
        <title>Spartinivicinus poritis sp. nov., isolated from scleractinian coral Porites lutea.</title>
        <authorList>
            <person name="Zhang G."/>
            <person name="Cai L."/>
            <person name="Wei Q."/>
        </authorList>
    </citation>
    <scope>NUCLEOTIDE SEQUENCE [LARGE SCALE GENOMIC DNA]</scope>
    <source>
        <strain evidence="2 3">A2-2</strain>
    </source>
</reference>
<accession>A0ABT5U2G2</accession>
<gene>
    <name evidence="2" type="ORF">ORQ98_01095</name>
</gene>
<dbReference type="Gene3D" id="3.40.1440.10">
    <property type="entry name" value="GIY-YIG endonuclease"/>
    <property type="match status" value="1"/>
</dbReference>
<feature type="region of interest" description="Disordered" evidence="1">
    <location>
        <begin position="98"/>
        <end position="155"/>
    </location>
</feature>
<protein>
    <recommendedName>
        <fullName evidence="4">GIY-YIG nuclease family protein</fullName>
    </recommendedName>
</protein>
<feature type="compositionally biased region" description="Low complexity" evidence="1">
    <location>
        <begin position="135"/>
        <end position="155"/>
    </location>
</feature>
<proteinExistence type="predicted"/>
<evidence type="ECO:0000313" key="2">
    <source>
        <dbReference type="EMBL" id="MDE1460551.1"/>
    </source>
</evidence>
<feature type="region of interest" description="Disordered" evidence="1">
    <location>
        <begin position="170"/>
        <end position="195"/>
    </location>
</feature>
<feature type="compositionally biased region" description="Polar residues" evidence="1">
    <location>
        <begin position="214"/>
        <end position="232"/>
    </location>
</feature>
<dbReference type="Proteomes" id="UP001528823">
    <property type="component" value="Unassembled WGS sequence"/>
</dbReference>
<keyword evidence="3" id="KW-1185">Reference proteome</keyword>
<dbReference type="CDD" id="cd10443">
    <property type="entry name" value="GIY-YIG_HE_Tlr8p_PBC-V_like"/>
    <property type="match status" value="1"/>
</dbReference>
<evidence type="ECO:0000256" key="1">
    <source>
        <dbReference type="SAM" id="MobiDB-lite"/>
    </source>
</evidence>
<evidence type="ECO:0008006" key="4">
    <source>
        <dbReference type="Google" id="ProtNLM"/>
    </source>
</evidence>
<feature type="region of interest" description="Disordered" evidence="1">
    <location>
        <begin position="214"/>
        <end position="234"/>
    </location>
</feature>
<organism evidence="2 3">
    <name type="scientific">Spartinivicinus poritis</name>
    <dbReference type="NCBI Taxonomy" id="2994640"/>
    <lineage>
        <taxon>Bacteria</taxon>
        <taxon>Pseudomonadati</taxon>
        <taxon>Pseudomonadota</taxon>
        <taxon>Gammaproteobacteria</taxon>
        <taxon>Oceanospirillales</taxon>
        <taxon>Zooshikellaceae</taxon>
        <taxon>Spartinivicinus</taxon>
    </lineage>
</organism>
<dbReference type="RefSeq" id="WP_274686922.1">
    <property type="nucleotide sequence ID" value="NZ_JAPMOU010000001.1"/>
</dbReference>
<name>A0ABT5U2G2_9GAMM</name>
<comment type="caution">
    <text evidence="2">The sequence shown here is derived from an EMBL/GenBank/DDBJ whole genome shotgun (WGS) entry which is preliminary data.</text>
</comment>
<evidence type="ECO:0000313" key="3">
    <source>
        <dbReference type="Proteomes" id="UP001528823"/>
    </source>
</evidence>
<sequence>MIIFTITNKVTGQVFVGSTRNSLESQWTKIVSAAEQGLDYPLYKQICRYGDDQFDVEEWDFADTREELMALEQEAIDSLQAESLRGYKTAVTQKRVVVAAPKKRAPSSRAKPSTSEPSDTEKSSAEKTDPVLPTEAKAQPEPEIEAPAPQPVAPVEKPVSILAQLTANAKAYKRCSPPATKNKAATNGNKDMAGLTEVDSEQLDSLLAKVSAYSSQAKSESEQPSAASNEADNNILVEPKTVEAPEPVYNEHQQRILAAINKQRQLRSERTPTIIEQERKQLADLLAKLELRAVELKQPVTAS</sequence>
<dbReference type="EMBL" id="JAPMOU010000001">
    <property type="protein sequence ID" value="MDE1460551.1"/>
    <property type="molecule type" value="Genomic_DNA"/>
</dbReference>